<dbReference type="HOGENOM" id="CLU_009834_16_3_1"/>
<dbReference type="PROSITE" id="PS00166">
    <property type="entry name" value="ENOYL_COA_HYDRATASE"/>
    <property type="match status" value="1"/>
</dbReference>
<dbReference type="eggNOG" id="KOG1683">
    <property type="taxonomic scope" value="Eukaryota"/>
</dbReference>
<dbReference type="FunFam" id="1.10.1040.50:FF:000006">
    <property type="entry name" value="Peroxisomal bifunctional enzyme"/>
    <property type="match status" value="1"/>
</dbReference>
<dbReference type="InterPro" id="IPR006176">
    <property type="entry name" value="3-OHacyl-CoA_DH_NAD-bd"/>
</dbReference>
<keyword evidence="11 16" id="KW-0456">Lyase</keyword>
<evidence type="ECO:0000256" key="7">
    <source>
        <dbReference type="ARBA" id="ARBA00023027"/>
    </source>
</evidence>
<keyword evidence="8" id="KW-0443">Lipid metabolism</keyword>
<evidence type="ECO:0000256" key="3">
    <source>
        <dbReference type="ARBA" id="ARBA00008750"/>
    </source>
</evidence>
<dbReference type="FunFam" id="3.40.50.720:FF:000009">
    <property type="entry name" value="Fatty oxidation complex, alpha subunit"/>
    <property type="match status" value="1"/>
</dbReference>
<dbReference type="Gene3D" id="1.10.1040.50">
    <property type="match status" value="1"/>
</dbReference>
<dbReference type="STRING" id="556484.B7GB36"/>
<keyword evidence="9" id="KW-0576">Peroxisome</keyword>
<protein>
    <submittedName>
        <fullName evidence="16">Peroxisomal bifunctional enzyme</fullName>
        <ecNumber evidence="16">1.1.1.35</ecNumber>
        <ecNumber evidence="16">4.2.1.17</ecNumber>
        <ecNumber evidence="16">5.3.3.8</ecNumber>
    </submittedName>
</protein>
<evidence type="ECO:0000256" key="12">
    <source>
        <dbReference type="ARBA" id="ARBA00023268"/>
    </source>
</evidence>
<evidence type="ECO:0000259" key="15">
    <source>
        <dbReference type="Pfam" id="PF02737"/>
    </source>
</evidence>
<dbReference type="EC" id="5.3.3.8" evidence="16"/>
<dbReference type="GO" id="GO:0005777">
    <property type="term" value="C:peroxisome"/>
    <property type="evidence" value="ECO:0007669"/>
    <property type="project" value="UniProtKB-SubCell"/>
</dbReference>
<dbReference type="SUPFAM" id="SSF51735">
    <property type="entry name" value="NAD(P)-binding Rossmann-fold domains"/>
    <property type="match status" value="1"/>
</dbReference>
<feature type="domain" description="3-hydroxyacyl-CoA dehydrogenase NAD binding" evidence="15">
    <location>
        <begin position="332"/>
        <end position="511"/>
    </location>
</feature>
<dbReference type="AlphaFoldDB" id="B7GB36"/>
<evidence type="ECO:0000256" key="4">
    <source>
        <dbReference type="ARBA" id="ARBA00011245"/>
    </source>
</evidence>
<dbReference type="CDD" id="cd06558">
    <property type="entry name" value="crotonase-like"/>
    <property type="match status" value="1"/>
</dbReference>
<evidence type="ECO:0000256" key="10">
    <source>
        <dbReference type="ARBA" id="ARBA00023235"/>
    </source>
</evidence>
<dbReference type="InterPro" id="IPR008927">
    <property type="entry name" value="6-PGluconate_DH-like_C_sf"/>
</dbReference>
<evidence type="ECO:0000256" key="1">
    <source>
        <dbReference type="ARBA" id="ARBA00004275"/>
    </source>
</evidence>
<dbReference type="Pfam" id="PF02737">
    <property type="entry name" value="3HCDH_N"/>
    <property type="match status" value="1"/>
</dbReference>
<dbReference type="Proteomes" id="UP000000759">
    <property type="component" value="Chromosome 23"/>
</dbReference>
<dbReference type="SUPFAM" id="SSF48179">
    <property type="entry name" value="6-phosphogluconate dehydrogenase C-terminal domain-like"/>
    <property type="match status" value="2"/>
</dbReference>
<comment type="pathway">
    <text evidence="2">Lipid metabolism; fatty acid beta-oxidation.</text>
</comment>
<dbReference type="KEGG" id="pti:PHATRDRAFT_55069"/>
<proteinExistence type="inferred from homology"/>
<dbReference type="InterPro" id="IPR006108">
    <property type="entry name" value="3HC_DH_C"/>
</dbReference>
<dbReference type="OrthoDB" id="2018133at2759"/>
<organism evidence="16 17">
    <name type="scientific">Phaeodactylum tricornutum (strain CCAP 1055/1)</name>
    <dbReference type="NCBI Taxonomy" id="556484"/>
    <lineage>
        <taxon>Eukaryota</taxon>
        <taxon>Sar</taxon>
        <taxon>Stramenopiles</taxon>
        <taxon>Ochrophyta</taxon>
        <taxon>Bacillariophyta</taxon>
        <taxon>Bacillariophyceae</taxon>
        <taxon>Bacillariophycidae</taxon>
        <taxon>Naviculales</taxon>
        <taxon>Phaeodactylaceae</taxon>
        <taxon>Phaeodactylum</taxon>
    </lineage>
</organism>
<dbReference type="EC" id="1.1.1.35" evidence="16"/>
<evidence type="ECO:0000256" key="13">
    <source>
        <dbReference type="RuleBase" id="RU003707"/>
    </source>
</evidence>
<evidence type="ECO:0000256" key="9">
    <source>
        <dbReference type="ARBA" id="ARBA00023140"/>
    </source>
</evidence>
<evidence type="ECO:0000256" key="5">
    <source>
        <dbReference type="ARBA" id="ARBA00022832"/>
    </source>
</evidence>
<evidence type="ECO:0000313" key="17">
    <source>
        <dbReference type="Proteomes" id="UP000000759"/>
    </source>
</evidence>
<accession>B7GB36</accession>
<dbReference type="PANTHER" id="PTHR23309:SF49">
    <property type="entry name" value="PEROXISOMAL BIFUNCTIONAL ENZYME"/>
    <property type="match status" value="1"/>
</dbReference>
<reference evidence="16 17" key="1">
    <citation type="journal article" date="2008" name="Nature">
        <title>The Phaeodactylum genome reveals the evolutionary history of diatom genomes.</title>
        <authorList>
            <person name="Bowler C."/>
            <person name="Allen A.E."/>
            <person name="Badger J.H."/>
            <person name="Grimwood J."/>
            <person name="Jabbari K."/>
            <person name="Kuo A."/>
            <person name="Maheswari U."/>
            <person name="Martens C."/>
            <person name="Maumus F."/>
            <person name="Otillar R.P."/>
            <person name="Rayko E."/>
            <person name="Salamov A."/>
            <person name="Vandepoele K."/>
            <person name="Beszteri B."/>
            <person name="Gruber A."/>
            <person name="Heijde M."/>
            <person name="Katinka M."/>
            <person name="Mock T."/>
            <person name="Valentin K."/>
            <person name="Verret F."/>
            <person name="Berges J.A."/>
            <person name="Brownlee C."/>
            <person name="Cadoret J.P."/>
            <person name="Chiovitti A."/>
            <person name="Choi C.J."/>
            <person name="Coesel S."/>
            <person name="De Martino A."/>
            <person name="Detter J.C."/>
            <person name="Durkin C."/>
            <person name="Falciatore A."/>
            <person name="Fournet J."/>
            <person name="Haruta M."/>
            <person name="Huysman M.J."/>
            <person name="Jenkins B.D."/>
            <person name="Jiroutova K."/>
            <person name="Jorgensen R.E."/>
            <person name="Joubert Y."/>
            <person name="Kaplan A."/>
            <person name="Kroger N."/>
            <person name="Kroth P.G."/>
            <person name="La Roche J."/>
            <person name="Lindquist E."/>
            <person name="Lommer M."/>
            <person name="Martin-Jezequel V."/>
            <person name="Lopez P.J."/>
            <person name="Lucas S."/>
            <person name="Mangogna M."/>
            <person name="McGinnis K."/>
            <person name="Medlin L.K."/>
            <person name="Montsant A."/>
            <person name="Oudot-Le Secq M.P."/>
            <person name="Napoli C."/>
            <person name="Obornik M."/>
            <person name="Parker M.S."/>
            <person name="Petit J.L."/>
            <person name="Porcel B.M."/>
            <person name="Poulsen N."/>
            <person name="Robison M."/>
            <person name="Rychlewski L."/>
            <person name="Rynearson T.A."/>
            <person name="Schmutz J."/>
            <person name="Shapiro H."/>
            <person name="Siaut M."/>
            <person name="Stanley M."/>
            <person name="Sussman M.R."/>
            <person name="Taylor A.R."/>
            <person name="Vardi A."/>
            <person name="von Dassow P."/>
            <person name="Vyverman W."/>
            <person name="Willis A."/>
            <person name="Wyrwicz L.S."/>
            <person name="Rokhsar D.S."/>
            <person name="Weissenbach J."/>
            <person name="Armbrust E.V."/>
            <person name="Green B.R."/>
            <person name="Van de Peer Y."/>
            <person name="Grigoriev I.V."/>
        </authorList>
    </citation>
    <scope>NUCLEOTIDE SEQUENCE [LARGE SCALE GENOMIC DNA]</scope>
    <source>
        <strain evidence="16 17">CCAP 1055/1</strain>
    </source>
</reference>
<comment type="similarity">
    <text evidence="13">Belongs to the enoyl-CoA hydratase/isomerase family.</text>
</comment>
<dbReference type="RefSeq" id="XP_002184394.1">
    <property type="nucleotide sequence ID" value="XM_002184358.1"/>
</dbReference>
<keyword evidence="12" id="KW-0511">Multifunctional enzyme</keyword>
<gene>
    <name evidence="16" type="primary">FAO1</name>
    <name evidence="16" type="ORF">PHATRDRAFT_55069</name>
</gene>
<dbReference type="InterPro" id="IPR001753">
    <property type="entry name" value="Enoyl-CoA_hydra/iso"/>
</dbReference>
<evidence type="ECO:0000256" key="2">
    <source>
        <dbReference type="ARBA" id="ARBA00005005"/>
    </source>
</evidence>
<keyword evidence="17" id="KW-1185">Reference proteome</keyword>
<feature type="domain" description="3-hydroxyacyl-CoA dehydrogenase C-terminal" evidence="14">
    <location>
        <begin position="656"/>
        <end position="741"/>
    </location>
</feature>
<dbReference type="EMBL" id="CM000625">
    <property type="protein sequence ID" value="EEC44143.1"/>
    <property type="molecule type" value="Genomic_DNA"/>
</dbReference>
<feature type="domain" description="3-hydroxyacyl-CoA dehydrogenase C-terminal" evidence="14">
    <location>
        <begin position="514"/>
        <end position="619"/>
    </location>
</feature>
<dbReference type="PANTHER" id="PTHR23309">
    <property type="entry name" value="3-HYDROXYACYL-COA DEHYROGENASE"/>
    <property type="match status" value="1"/>
</dbReference>
<dbReference type="Gene3D" id="3.40.50.720">
    <property type="entry name" value="NAD(P)-binding Rossmann-like Domain"/>
    <property type="match status" value="1"/>
</dbReference>
<evidence type="ECO:0000256" key="8">
    <source>
        <dbReference type="ARBA" id="ARBA00023098"/>
    </source>
</evidence>
<dbReference type="SUPFAM" id="SSF52096">
    <property type="entry name" value="ClpP/crotonase"/>
    <property type="match status" value="1"/>
</dbReference>
<keyword evidence="6 16" id="KW-0560">Oxidoreductase</keyword>
<comment type="subcellular location">
    <subcellularLocation>
        <location evidence="1">Peroxisome</location>
    </subcellularLocation>
</comment>
<dbReference type="InterPro" id="IPR029045">
    <property type="entry name" value="ClpP/crotonase-like_dom_sf"/>
</dbReference>
<keyword evidence="5" id="KW-0276">Fatty acid metabolism</keyword>
<evidence type="ECO:0000256" key="11">
    <source>
        <dbReference type="ARBA" id="ARBA00023239"/>
    </source>
</evidence>
<dbReference type="GO" id="GO:0004300">
    <property type="term" value="F:enoyl-CoA hydratase activity"/>
    <property type="evidence" value="ECO:0007669"/>
    <property type="project" value="UniProtKB-EC"/>
</dbReference>
<evidence type="ECO:0000256" key="6">
    <source>
        <dbReference type="ARBA" id="ARBA00023002"/>
    </source>
</evidence>
<reference evidence="17" key="2">
    <citation type="submission" date="2008-08" db="EMBL/GenBank/DDBJ databases">
        <authorList>
            <consortium name="Diatom Consortium"/>
            <person name="Grigoriev I."/>
            <person name="Grimwood J."/>
            <person name="Kuo A."/>
            <person name="Otillar R.P."/>
            <person name="Salamov A."/>
            <person name="Detter J.C."/>
            <person name="Lindquist E."/>
            <person name="Shapiro H."/>
            <person name="Lucas S."/>
            <person name="Glavina del Rio T."/>
            <person name="Pitluck S."/>
            <person name="Rokhsar D."/>
            <person name="Bowler C."/>
        </authorList>
    </citation>
    <scope>GENOME REANNOTATION</scope>
    <source>
        <strain evidence="17">CCAP 1055/1</strain>
    </source>
</reference>
<dbReference type="Pfam" id="PF00725">
    <property type="entry name" value="3HCDH"/>
    <property type="match status" value="2"/>
</dbReference>
<evidence type="ECO:0000313" key="16">
    <source>
        <dbReference type="EMBL" id="EEC44143.1"/>
    </source>
</evidence>
<dbReference type="UniPathway" id="UPA00659"/>
<keyword evidence="10 16" id="KW-0413">Isomerase</keyword>
<dbReference type="Pfam" id="PF00378">
    <property type="entry name" value="ECH_1"/>
    <property type="match status" value="1"/>
</dbReference>
<dbReference type="GeneID" id="7198195"/>
<dbReference type="GO" id="GO:0070403">
    <property type="term" value="F:NAD+ binding"/>
    <property type="evidence" value="ECO:0007669"/>
    <property type="project" value="InterPro"/>
</dbReference>
<evidence type="ECO:0000259" key="14">
    <source>
        <dbReference type="Pfam" id="PF00725"/>
    </source>
</evidence>
<dbReference type="EC" id="4.2.1.17" evidence="16"/>
<dbReference type="GO" id="GO:0006635">
    <property type="term" value="P:fatty acid beta-oxidation"/>
    <property type="evidence" value="ECO:0007669"/>
    <property type="project" value="UniProtKB-UniPathway"/>
</dbReference>
<dbReference type="Gene3D" id="3.90.226.10">
    <property type="entry name" value="2-enoyl-CoA Hydratase, Chain A, domain 1"/>
    <property type="match status" value="1"/>
</dbReference>
<dbReference type="PaxDb" id="2850-Phatr55069"/>
<sequence length="767" mass="82191">MTRSQVVSSSSQGLPTDTTAVICLADAAAGASPLHPLNAKLRLYLLQQLRAAEDNPAVTSLILTGGGPNFSAGADLTEFASLIPAAATTVPTPSDVGHHHPHAAPSLIDVVTAIEACRKPIVAAIDGVCLGGGCELALACHARVATARARLGLPEVHVGVIPGAGGTQRLPKLVGLRQALPMILQGSTVSAASALRMGLLDAIAPEATADSLRTTARQWAAYGEVLPTIRRTGDLQRPESPAEAHALLHVAELSLPPLGSHGMRAAIQALRASGTPIQHGMRRSPQGRARRHVFFATRRAQKVWSPVSNAVPTAGPPHGLWSKDDAQSAVPVAVVGAGTMGSGIALVLLQAGFHVTLVDVHAPALAKGMEFLKRTLASMVQRRQLKPTQLTALEAKLRATSNLQELSQCLLVVEAVVEKLIVKQSIFATLDKVTPPTALLLSNTSTLDIDAMASAVSSRRRGLFAGWHFFSPAHRMKLVEIVRGSATSDDTTALLQALTKQIGKIGVVVGNCDGFCGNRMLKPYSAETVLLLTETQTTVAAQDYAIRGVYGMALGPFEMADLAGNDVGYNIRVERQWARRARDDPLPPNRPARYTELPDVMISDYGRLGQKVGKGWYDYDSNIGKGRKPLPSSEMDALIRRYLAPKPSPALVAAEIIERVLYPLINEGFKCLEESIVRQPSDIDVVYVYGYGWPVWRGGPMYAADHEIGLPRLLRTLRELSKQFPTTEHYVPSALLVECVARKVTVEEYYQKNYHTASTGSAMLSKL</sequence>
<dbReference type="InterPro" id="IPR018376">
    <property type="entry name" value="Enoyl-CoA_hyd/isom_CS"/>
</dbReference>
<comment type="subunit">
    <text evidence="4">Monomer.</text>
</comment>
<keyword evidence="7" id="KW-0520">NAD</keyword>
<comment type="similarity">
    <text evidence="3">In the N-terminal section; belongs to the enoyl-CoA hydratase/isomerase family.</text>
</comment>
<dbReference type="GO" id="GO:0003857">
    <property type="term" value="F:(3S)-3-hydroxyacyl-CoA dehydrogenase (NAD+) activity"/>
    <property type="evidence" value="ECO:0007669"/>
    <property type="project" value="UniProtKB-EC"/>
</dbReference>
<dbReference type="GO" id="GO:0004165">
    <property type="term" value="F:delta(3)-delta(2)-enoyl-CoA isomerase activity"/>
    <property type="evidence" value="ECO:0007669"/>
    <property type="project" value="UniProtKB-EC"/>
</dbReference>
<dbReference type="InterPro" id="IPR036291">
    <property type="entry name" value="NAD(P)-bd_dom_sf"/>
</dbReference>
<dbReference type="InParanoid" id="B7GB36"/>
<name>B7GB36_PHATC</name>